<comment type="similarity">
    <text evidence="1">Belongs to the protein kinase superfamily. ADCK protein kinase family.</text>
</comment>
<organism evidence="3 4">
    <name type="scientific">Tigheibacillus jepli</name>
    <dbReference type="NCBI Taxonomy" id="3035914"/>
    <lineage>
        <taxon>Bacteria</taxon>
        <taxon>Bacillati</taxon>
        <taxon>Bacillota</taxon>
        <taxon>Bacilli</taxon>
        <taxon>Bacillales</taxon>
        <taxon>Bacillaceae</taxon>
        <taxon>Tigheibacillus</taxon>
    </lineage>
</organism>
<name>A0ABU5CF16_9BACI</name>
<accession>A0ABU5CF16</accession>
<keyword evidence="3" id="KW-0418">Kinase</keyword>
<dbReference type="GO" id="GO:0016301">
    <property type="term" value="F:kinase activity"/>
    <property type="evidence" value="ECO:0007669"/>
    <property type="project" value="UniProtKB-KW"/>
</dbReference>
<evidence type="ECO:0000259" key="2">
    <source>
        <dbReference type="Pfam" id="PF03109"/>
    </source>
</evidence>
<sequence>MLRKKLRHTRRYQEIINAFLKNGFSHFLYRIGLTRKASREFDGDAVTDMNNRDIGRKLRQTFQELGPTFIKLGQLASTQRDSIPKEVATELEKLQDEAISIPYEQVKKLVEEELGDSLENLFADFSEAPLATASIGQVHTAHLHTGEELAIKIQRPAIEDSIETDLEILHGVARIMEERISWARTYNVQERMDEFTSSLRDELDYTVEGRNAERVAKQFKNQSTIHIPKIYWDFTTKKVLTMERINGIKISKVDLLDQAGYNRKLIAKRLANAMFRQALEDGFFHGDPHAGNIYILPDNVISFIDFGMMGRLGTHMRHHFAALMIYLQQGNSSGIIKTFTDMEILDDETNVNALQRDLDNLIAKYYEVSLVRISLGEVMLEIFAIAYRYQVKLPADITILGKAILTLEDIMHQLDPEFSIMKAVEPYGKNCSKSATIHERWLGMHGINSWKMQR</sequence>
<protein>
    <submittedName>
        <fullName evidence="3">AarF/ABC1/UbiB kinase family protein</fullName>
    </submittedName>
</protein>
<gene>
    <name evidence="3" type="ORF">P5G51_005515</name>
</gene>
<dbReference type="PANTHER" id="PTHR10566:SF113">
    <property type="entry name" value="PROTEIN ACTIVITY OF BC1 COMPLEX KINASE 7, CHLOROPLASTIC"/>
    <property type="match status" value="1"/>
</dbReference>
<evidence type="ECO:0000313" key="3">
    <source>
        <dbReference type="EMBL" id="MDY0404927.1"/>
    </source>
</evidence>
<dbReference type="Proteomes" id="UP001228376">
    <property type="component" value="Unassembled WGS sequence"/>
</dbReference>
<keyword evidence="3" id="KW-0808">Transferase</keyword>
<dbReference type="InterPro" id="IPR011009">
    <property type="entry name" value="Kinase-like_dom_sf"/>
</dbReference>
<dbReference type="PANTHER" id="PTHR10566">
    <property type="entry name" value="CHAPERONE-ACTIVITY OF BC1 COMPLEX CABC1 -RELATED"/>
    <property type="match status" value="1"/>
</dbReference>
<evidence type="ECO:0000256" key="1">
    <source>
        <dbReference type="ARBA" id="ARBA00009670"/>
    </source>
</evidence>
<reference evidence="3 4" key="1">
    <citation type="submission" date="2023-10" db="EMBL/GenBank/DDBJ databases">
        <title>179-bfca-hs.</title>
        <authorList>
            <person name="Miliotis G."/>
            <person name="Sengupta P."/>
            <person name="Hameed A."/>
            <person name="Chuvochina M."/>
            <person name="Mcdonagh F."/>
            <person name="Simpson A.C."/>
            <person name="Singh N.K."/>
            <person name="Rekha P.D."/>
            <person name="Raman K."/>
            <person name="Hugenholtz P."/>
            <person name="Venkateswaran K."/>
        </authorList>
    </citation>
    <scope>NUCLEOTIDE SEQUENCE [LARGE SCALE GENOMIC DNA]</scope>
    <source>
        <strain evidence="3 4">179-BFC-A-HS</strain>
    </source>
</reference>
<keyword evidence="4" id="KW-1185">Reference proteome</keyword>
<feature type="domain" description="ABC1 atypical kinase-like" evidence="2">
    <location>
        <begin position="93"/>
        <end position="337"/>
    </location>
</feature>
<dbReference type="InterPro" id="IPR004147">
    <property type="entry name" value="ABC1_dom"/>
</dbReference>
<dbReference type="RefSeq" id="WP_320384362.1">
    <property type="nucleotide sequence ID" value="NZ_JAROCA020000001.1"/>
</dbReference>
<dbReference type="SUPFAM" id="SSF56112">
    <property type="entry name" value="Protein kinase-like (PK-like)"/>
    <property type="match status" value="1"/>
</dbReference>
<dbReference type="EMBL" id="JAROCA020000001">
    <property type="protein sequence ID" value="MDY0404927.1"/>
    <property type="molecule type" value="Genomic_DNA"/>
</dbReference>
<evidence type="ECO:0000313" key="4">
    <source>
        <dbReference type="Proteomes" id="UP001228376"/>
    </source>
</evidence>
<proteinExistence type="inferred from homology"/>
<comment type="caution">
    <text evidence="3">The sequence shown here is derived from an EMBL/GenBank/DDBJ whole genome shotgun (WGS) entry which is preliminary data.</text>
</comment>
<dbReference type="CDD" id="cd05121">
    <property type="entry name" value="ABC1_ADCK3-like"/>
    <property type="match status" value="1"/>
</dbReference>
<dbReference type="InterPro" id="IPR050154">
    <property type="entry name" value="UbiB_kinase"/>
</dbReference>
<dbReference type="Pfam" id="PF03109">
    <property type="entry name" value="ABC1"/>
    <property type="match status" value="1"/>
</dbReference>